<dbReference type="EMBL" id="HACG01021507">
    <property type="protein sequence ID" value="CEK68372.1"/>
    <property type="molecule type" value="Transcribed_RNA"/>
</dbReference>
<reference evidence="1" key="1">
    <citation type="submission" date="2014-12" db="EMBL/GenBank/DDBJ databases">
        <title>Insight into the proteome of Arion vulgaris.</title>
        <authorList>
            <person name="Aradska J."/>
            <person name="Bulat T."/>
            <person name="Smidak R."/>
            <person name="Sarate P."/>
            <person name="Gangsoo J."/>
            <person name="Sialana F."/>
            <person name="Bilban M."/>
            <person name="Lubec G."/>
        </authorList>
    </citation>
    <scope>NUCLEOTIDE SEQUENCE</scope>
    <source>
        <tissue evidence="1">Skin</tissue>
    </source>
</reference>
<protein>
    <submittedName>
        <fullName evidence="1">Uncharacterized protein</fullName>
    </submittedName>
</protein>
<proteinExistence type="predicted"/>
<dbReference type="AlphaFoldDB" id="A0A0B6ZJ28"/>
<sequence length="77" mass="8778">MINFLNFFVFTLPSGNEHLEQAERSMKRKLGGHLLCQAVVKSDVTKLGGNLLCQVKCNQTWWPLVSLTCVKQWSNQL</sequence>
<name>A0A0B6ZJ28_9EUPU</name>
<evidence type="ECO:0000313" key="1">
    <source>
        <dbReference type="EMBL" id="CEK68372.1"/>
    </source>
</evidence>
<accession>A0A0B6ZJ28</accession>
<gene>
    <name evidence="1" type="primary">ORF66105</name>
</gene>
<organism evidence="1">
    <name type="scientific">Arion vulgaris</name>
    <dbReference type="NCBI Taxonomy" id="1028688"/>
    <lineage>
        <taxon>Eukaryota</taxon>
        <taxon>Metazoa</taxon>
        <taxon>Spiralia</taxon>
        <taxon>Lophotrochozoa</taxon>
        <taxon>Mollusca</taxon>
        <taxon>Gastropoda</taxon>
        <taxon>Heterobranchia</taxon>
        <taxon>Euthyneura</taxon>
        <taxon>Panpulmonata</taxon>
        <taxon>Eupulmonata</taxon>
        <taxon>Stylommatophora</taxon>
        <taxon>Helicina</taxon>
        <taxon>Arionoidea</taxon>
        <taxon>Arionidae</taxon>
        <taxon>Arion</taxon>
    </lineage>
</organism>